<accession>C8N8S5</accession>
<feature type="compositionally biased region" description="Basic and acidic residues" evidence="6">
    <location>
        <begin position="606"/>
        <end position="620"/>
    </location>
</feature>
<dbReference type="CDD" id="cd11304">
    <property type="entry name" value="Cadherin_repeat"/>
    <property type="match status" value="2"/>
</dbReference>
<feature type="compositionally biased region" description="Basic and acidic residues" evidence="6">
    <location>
        <begin position="1153"/>
        <end position="1168"/>
    </location>
</feature>
<dbReference type="GO" id="GO:0005975">
    <property type="term" value="P:carbohydrate metabolic process"/>
    <property type="evidence" value="ECO:0007669"/>
    <property type="project" value="InterPro"/>
</dbReference>
<feature type="domain" description="Cadherin" evidence="7">
    <location>
        <begin position="1224"/>
        <end position="1296"/>
    </location>
</feature>
<dbReference type="SUPFAM" id="SSF51445">
    <property type="entry name" value="(Trans)glycosidases"/>
    <property type="match status" value="2"/>
</dbReference>
<dbReference type="SMART" id="SM00710">
    <property type="entry name" value="PbH1"/>
    <property type="match status" value="13"/>
</dbReference>
<dbReference type="EMBL" id="ACKY01000044">
    <property type="protein sequence ID" value="EEV88974.1"/>
    <property type="molecule type" value="Genomic_DNA"/>
</dbReference>
<keyword evidence="2 8" id="KW-0378">Hydrolase</keyword>
<dbReference type="InterPro" id="IPR013529">
    <property type="entry name" value="Glyco_hydro_42_N"/>
</dbReference>
<dbReference type="Gene3D" id="2.150.10.10">
    <property type="entry name" value="Serralysin-like metalloprotease, C-terminal"/>
    <property type="match status" value="1"/>
</dbReference>
<evidence type="ECO:0000256" key="6">
    <source>
        <dbReference type="SAM" id="MobiDB-lite"/>
    </source>
</evidence>
<dbReference type="CDD" id="cd06564">
    <property type="entry name" value="GH20_DspB_LnbB-like"/>
    <property type="match status" value="1"/>
</dbReference>
<dbReference type="GO" id="GO:0009341">
    <property type="term" value="C:beta-galactosidase complex"/>
    <property type="evidence" value="ECO:0007669"/>
    <property type="project" value="InterPro"/>
</dbReference>
<dbReference type="PROSITE" id="PS00330">
    <property type="entry name" value="HEMOLYSIN_CALCIUM"/>
    <property type="match status" value="1"/>
</dbReference>
<dbReference type="InterPro" id="IPR015883">
    <property type="entry name" value="Glyco_hydro_20_cat"/>
</dbReference>
<keyword evidence="9" id="KW-1185">Reference proteome</keyword>
<dbReference type="GO" id="GO:0007156">
    <property type="term" value="P:homophilic cell adhesion via plasma membrane adhesion molecules"/>
    <property type="evidence" value="ECO:0007669"/>
    <property type="project" value="InterPro"/>
</dbReference>
<dbReference type="InterPro" id="IPR011049">
    <property type="entry name" value="Serralysin-like_metalloprot_C"/>
</dbReference>
<proteinExistence type="inferred from homology"/>
<gene>
    <name evidence="8" type="primary">chb</name>
    <name evidence="8" type="ORF">HMPREF0198_0903</name>
</gene>
<feature type="region of interest" description="Disordered" evidence="6">
    <location>
        <begin position="1145"/>
        <end position="1176"/>
    </location>
</feature>
<dbReference type="Proteomes" id="UP000004870">
    <property type="component" value="Unassembled WGS sequence"/>
</dbReference>
<evidence type="ECO:0000256" key="3">
    <source>
        <dbReference type="ARBA" id="ARBA00022837"/>
    </source>
</evidence>
<dbReference type="InterPro" id="IPR025705">
    <property type="entry name" value="Beta_hexosaminidase_sua/sub"/>
</dbReference>
<dbReference type="InterPro" id="IPR001343">
    <property type="entry name" value="Hemolysn_Ca-bd"/>
</dbReference>
<evidence type="ECO:0000313" key="9">
    <source>
        <dbReference type="Proteomes" id="UP000004870"/>
    </source>
</evidence>
<dbReference type="InterPro" id="IPR006626">
    <property type="entry name" value="PbH1"/>
</dbReference>
<keyword evidence="3" id="KW-0106">Calcium</keyword>
<dbReference type="GO" id="GO:0005509">
    <property type="term" value="F:calcium ion binding"/>
    <property type="evidence" value="ECO:0007669"/>
    <property type="project" value="InterPro"/>
</dbReference>
<feature type="region of interest" description="Disordered" evidence="6">
    <location>
        <begin position="601"/>
        <end position="620"/>
    </location>
</feature>
<evidence type="ECO:0000256" key="2">
    <source>
        <dbReference type="ARBA" id="ARBA00022801"/>
    </source>
</evidence>
<dbReference type="Gene3D" id="2.160.20.10">
    <property type="entry name" value="Single-stranded right-handed beta-helix, Pectin lyase-like"/>
    <property type="match status" value="2"/>
</dbReference>
<dbReference type="InterPro" id="IPR002126">
    <property type="entry name" value="Cadherin-like_dom"/>
</dbReference>
<dbReference type="GO" id="GO:0004565">
    <property type="term" value="F:beta-galactosidase activity"/>
    <property type="evidence" value="ECO:0007669"/>
    <property type="project" value="InterPro"/>
</dbReference>
<dbReference type="InterPro" id="IPR012334">
    <property type="entry name" value="Pectin_lyas_fold"/>
</dbReference>
<feature type="domain" description="Cadherin" evidence="7">
    <location>
        <begin position="605"/>
        <end position="678"/>
    </location>
</feature>
<feature type="active site" description="Proton donor" evidence="5">
    <location>
        <position position="1475"/>
    </location>
</feature>
<dbReference type="InterPro" id="IPR015919">
    <property type="entry name" value="Cadherin-like_sf"/>
</dbReference>
<dbReference type="InterPro" id="IPR018511">
    <property type="entry name" value="Hemolysin-typ_Ca-bd_CS"/>
</dbReference>
<dbReference type="InterPro" id="IPR052764">
    <property type="entry name" value="GH20_Enzymes"/>
</dbReference>
<dbReference type="Pfam" id="PF00028">
    <property type="entry name" value="Cadherin"/>
    <property type="match status" value="1"/>
</dbReference>
<dbReference type="Gene3D" id="2.60.40.60">
    <property type="entry name" value="Cadherins"/>
    <property type="match status" value="2"/>
</dbReference>
<comment type="caution">
    <text evidence="8">The sequence shown here is derived from an EMBL/GenBank/DDBJ whole genome shotgun (WGS) entry which is preliminary data.</text>
</comment>
<dbReference type="Gene3D" id="3.20.20.80">
    <property type="entry name" value="Glycosidases"/>
    <property type="match status" value="2"/>
</dbReference>
<comment type="similarity">
    <text evidence="1">Belongs to the glycosyl hydrolase 20 family.</text>
</comment>
<dbReference type="Pfam" id="PF02449">
    <property type="entry name" value="Glyco_hydro_42"/>
    <property type="match status" value="1"/>
</dbReference>
<dbReference type="Pfam" id="PF00353">
    <property type="entry name" value="HemolysinCabind"/>
    <property type="match status" value="1"/>
</dbReference>
<sequence length="2477" mass="264013">MPADIRYQWFADGKPIAGASAQAFTLTAAQQGAKITVQATYTDNAQYAEQPQSAATAAVTDDTQPPSAATLTVRETDDATPGSIAVGKLGAGEALTVGETTLNAAKLADLAHQPRTVIDDDKGTLTLTGYDAASGTLSYSYDPKAHASHDNQQAAVDFIIGREAFRGTNGVGVQPFNPRWAGDDSTAIEESYARAAALGVKWVRITAGWNQVQPQDDGSYDWRYVDDAVRLAQKYGMKVLMQVMGTPNWASDIGDLPAAQQQKLAQEGYWTSTHAPKAQHDADFARFFGEAVKRYSAQGIHDYEFWNEPGNKFWRDTWANPNPNPEHYTRLLKLVYEAAHAADAEANVLAGGMTVGDSRADGSYISPQEFLERMYKAGAQGYFDALSHHPYGILAKDFKDNGWAQMNGDIVAPGAGEKTLMQILQAHGDGGKHIWPSEVGWDAMFAGLAETWQANTIKTLLEWQQKADYTGPMILYQAQNDRAAYVQGILNRDDNGDGIVDVNIDTNGDGIPDANIDADHNNRPDLLDAADREAYYGFWRQDGSAKPAVDAIKQGTPQTPAAATLNITIENVDTPQPPQNHAPDDITLSASQVAEGQDGATVGKLTTHDPDSGDTHTYKTSDDRFEVAADGTLKLKAGQHLDYAAEKTVALTVTATDAGGLSTQKTFTLNVQDNPAYPAPNQPGSISITGEAKVGSTLTATVKDADNFDASAVKYQWFADGNPIGGATAQTFTLTAAQKGAKITVQATYDDNSAHHETPTSAATAPTADDARTPPNYPVTDGNDIMLRVNRAEKSARDSLLKIEAASPDEIADLRDGKWGQSFTERLQKALDDPNIRIIDIPAGTHRISSVVLDRAQDKHIRGQGSATVLEFDKTDDVAPFLATSGGKAKNLLFSEFSLDMSWKTGDAAVNAFQFTNADSMQVYHVAIKNVGGSAILAQGFRQAGSGSKNLLVLDSVIDGAGLIDHTDGFGVMVKDDSPNAAIVGNQIHNVKGGMAVGGHATTLGAPVEMVIIDNHVGNQQSTTAFEGIGITKGVDRSIIAKNISDPSFDNGISVTSDDNLVVKNHIGSAWNHGIAIEGKNNTVVANEIHNIGRQNAALGENEEYAAIAIENGANNYIANNTASGGDMVYAVKYNGQQLGDNQIGHNDFSGYSKREFSIPPHSSDKTDASVPDTGLAPQTATERVQVAGEAGPSAGAFNHAPTDIGLSALEVPENLAGATVGKLTTHDPDAGDTHTYKTSDDRFEVTSDGTLKLKAGQHLDYASEPTVKLTVTATDAGGLSTQKTFTLNVQDDPAYPAPPTVGARESGLNLDIARHFYSADVIKQFIDTLAKAGGTFLHLHLSDHENYALESALLGQRAQDATRDSAGNHVNPHTGKPFLSTAQVAELASYAKAKGIELVPELETPSHMNAIFRLLALEKGEDYVKALQAANSDPAAREIDITRPQSLAFVQALAQEIATAFGDSARHLHLGGDEFGYSAANNHEYINYINQMAAFLAQHGLKTRIWNDGVIKANLASLDHTIEITYWSHDGRQDGSIGETNRALRASVPELLDAGFNVLNYNAGYLYAVPKQGMGDSTDSNYDSRLILRDWNPGIWDEKNHANAVDGKRLKGAALSIWGENAGTLDDASIARYYADEITTLVEKTRALDDPALAQTLQNRAANDFAALQQDTWLDFEQIANHATLDLGGNGSQHLRLLREDTLDAARGLDIRIKGTDADRITLGDNWHATGDSQTEGGEQYRAYENNGNRLWIDSDIAVQNAAPTSAADTFARENLPPGAAYQIVADLGAAKTAIAADPTLQNLIISDGNHHALLQKNSTGYSDGMPPGWTLTCKNHIPAVAFHDGGADLAPALNAAAQAAKTLQLGIELPAQREYQLGSQIVLENGVPYLHGNGSTLAVQNSVNEAALKLPNGASQGEISGLTLNMNAAPGVHGILGYDLHDYRIHDNHILHLGQRPGYPGYGITVYSGSGHTENITVENNHISAKPGNGAHAHADAPVGIAFNGAQQPGNPQWRDAKAPVWRQYVEDGTVAEADPSRTIKHITVRGNQVSGTYYGVAFSTVSDSEISGNHLHHNTRNISLQDRSNHNTVRDNILTDAHSSAIHIAYASSDNHIENNHIMTTRAGGQAILQAYQGSKNNHYHNNHIDVAHDATTNFMYTATDSSGTTYRDNIASGRVSRASIGAESIWDKAGAGDEKSAYGNNMQDPNLYDGDITHGGGHGALTGLTISGNILAPEPTFAGAPITYLGADSSHGLHGDKTLNGDLDATLNDNTWLGADGREAVRQHQSGDSHVHLHGNGIAHADGTTYHHGTTAYSIGDYTLANDETTLYLLGTHATSGSGNSGDNQLYGNAQTNRLDGGAGNDHLDGGYGADVLTGGAGADTFTFASLLDGKNIDTITDFNAGEGDKIALNQAVFGRLGDNWYTAAGQHITHTTRVYQQGDTLYHDPDGSGSAYTATAFAKVNVTLEEGHFSLI</sequence>
<evidence type="ECO:0000256" key="1">
    <source>
        <dbReference type="ARBA" id="ARBA00006285"/>
    </source>
</evidence>
<evidence type="ECO:0000256" key="5">
    <source>
        <dbReference type="PIRSR" id="PIRSR625705-1"/>
    </source>
</evidence>
<dbReference type="SUPFAM" id="SSF51120">
    <property type="entry name" value="beta-Roll"/>
    <property type="match status" value="1"/>
</dbReference>
<dbReference type="PRINTS" id="PR00738">
    <property type="entry name" value="GLHYDRLASE20"/>
</dbReference>
<dbReference type="PRINTS" id="PR00313">
    <property type="entry name" value="CABNDNGRPT"/>
</dbReference>
<dbReference type="SUPFAM" id="SSF49313">
    <property type="entry name" value="Cadherin-like"/>
    <property type="match status" value="2"/>
</dbReference>
<feature type="region of interest" description="Disordered" evidence="6">
    <location>
        <begin position="750"/>
        <end position="783"/>
    </location>
</feature>
<dbReference type="Pfam" id="PF05048">
    <property type="entry name" value="NosD"/>
    <property type="match status" value="1"/>
</dbReference>
<evidence type="ECO:0000313" key="8">
    <source>
        <dbReference type="EMBL" id="EEV88974.1"/>
    </source>
</evidence>
<reference evidence="8 9" key="1">
    <citation type="submission" date="2009-08" db="EMBL/GenBank/DDBJ databases">
        <authorList>
            <person name="Qin X."/>
            <person name="Bachman B."/>
            <person name="Battles P."/>
            <person name="Bell A."/>
            <person name="Bess C."/>
            <person name="Bickham C."/>
            <person name="Chaboub L."/>
            <person name="Chen D."/>
            <person name="Coyle M."/>
            <person name="Deiros D.R."/>
            <person name="Dinh H."/>
            <person name="Forbes L."/>
            <person name="Fowler G."/>
            <person name="Francisco L."/>
            <person name="Fu Q."/>
            <person name="Gubbala S."/>
            <person name="Hale W."/>
            <person name="Han Y."/>
            <person name="Hemphill L."/>
            <person name="Highlander S.K."/>
            <person name="Hirani K."/>
            <person name="Hogues M."/>
            <person name="Jackson L."/>
            <person name="Jakkamsetti A."/>
            <person name="Javaid M."/>
            <person name="Jiang H."/>
            <person name="Korchina V."/>
            <person name="Kovar C."/>
            <person name="Lara F."/>
            <person name="Lee S."/>
            <person name="Mata R."/>
            <person name="Mathew T."/>
            <person name="Moen C."/>
            <person name="Morales K."/>
            <person name="Munidasa M."/>
            <person name="Nazareth L."/>
            <person name="Ngo R."/>
            <person name="Nguyen L."/>
            <person name="Okwuonu G."/>
            <person name="Ongeri F."/>
            <person name="Patil S."/>
            <person name="Petrosino J."/>
            <person name="Pham C."/>
            <person name="Pham P."/>
            <person name="Pu L.-L."/>
            <person name="Puazo M."/>
            <person name="Raj R."/>
            <person name="Reid J."/>
            <person name="Rouhana J."/>
            <person name="Saada N."/>
            <person name="Shang Y."/>
            <person name="Simmons D."/>
            <person name="Thornton R."/>
            <person name="Warren J."/>
            <person name="Weissenberger G."/>
            <person name="Zhang J."/>
            <person name="Zhang L."/>
            <person name="Zhou C."/>
            <person name="Zhu D."/>
            <person name="Muzny D."/>
            <person name="Worley K."/>
            <person name="Gibbs R."/>
        </authorList>
    </citation>
    <scope>NUCLEOTIDE SEQUENCE [LARGE SCALE GENOMIC DNA]</scope>
    <source>
        <strain evidence="9">ATCC 15826 / DSM 8339 / NCTC 10426 / 6573</strain>
    </source>
</reference>
<dbReference type="GO" id="GO:0016020">
    <property type="term" value="C:membrane"/>
    <property type="evidence" value="ECO:0007669"/>
    <property type="project" value="InterPro"/>
</dbReference>
<feature type="compositionally biased region" description="Low complexity" evidence="6">
    <location>
        <begin position="759"/>
        <end position="768"/>
    </location>
</feature>
<dbReference type="PANTHER" id="PTHR43678">
    <property type="entry name" value="PUTATIVE (AFU_ORTHOLOGUE AFUA_2G00640)-RELATED"/>
    <property type="match status" value="1"/>
</dbReference>
<dbReference type="InterPro" id="IPR007742">
    <property type="entry name" value="NosD_dom"/>
</dbReference>
<dbReference type="InterPro" id="IPR017853">
    <property type="entry name" value="GH"/>
</dbReference>
<protein>
    <submittedName>
        <fullName evidence="8">Glycosyl hydrolase family 20, catalytic domain protein</fullName>
    </submittedName>
</protein>
<dbReference type="GO" id="GO:0004563">
    <property type="term" value="F:beta-N-acetylhexosaminidase activity"/>
    <property type="evidence" value="ECO:0007669"/>
    <property type="project" value="InterPro"/>
</dbReference>
<organism evidence="8 9">
    <name type="scientific">Cardiobacterium hominis (strain ATCC 15826 / DSM 8339 / NCTC 10426 / 6573)</name>
    <dbReference type="NCBI Taxonomy" id="638300"/>
    <lineage>
        <taxon>Bacteria</taxon>
        <taxon>Pseudomonadati</taxon>
        <taxon>Pseudomonadota</taxon>
        <taxon>Gammaproteobacteria</taxon>
        <taxon>Cardiobacteriales</taxon>
        <taxon>Cardiobacteriaceae</taxon>
        <taxon>Cardiobacterium</taxon>
    </lineage>
</organism>
<dbReference type="PANTHER" id="PTHR43678:SF1">
    <property type="entry name" value="BETA-N-ACETYLHEXOSAMINIDASE"/>
    <property type="match status" value="1"/>
</dbReference>
<dbReference type="HOGENOM" id="CLU_228694_0_0_6"/>
<dbReference type="STRING" id="2718.CHUV0807_1204"/>
<keyword evidence="4" id="KW-0326">Glycosidase</keyword>
<dbReference type="SMART" id="SM00112">
    <property type="entry name" value="CA"/>
    <property type="match status" value="2"/>
</dbReference>
<name>C8N8S5_CARH6</name>
<dbReference type="Gene3D" id="2.60.40.2700">
    <property type="match status" value="2"/>
</dbReference>
<dbReference type="InterPro" id="IPR011050">
    <property type="entry name" value="Pectin_lyase_fold/virulence"/>
</dbReference>
<evidence type="ECO:0000259" key="7">
    <source>
        <dbReference type="SMART" id="SM00112"/>
    </source>
</evidence>
<evidence type="ECO:0000256" key="4">
    <source>
        <dbReference type="ARBA" id="ARBA00023295"/>
    </source>
</evidence>
<dbReference type="Pfam" id="PF00728">
    <property type="entry name" value="Glyco_hydro_20"/>
    <property type="match status" value="1"/>
</dbReference>
<dbReference type="SUPFAM" id="SSF51126">
    <property type="entry name" value="Pectin lyase-like"/>
    <property type="match status" value="2"/>
</dbReference>
<dbReference type="RefSeq" id="WP_004140442.1">
    <property type="nucleotide sequence ID" value="NZ_GG694026.1"/>
</dbReference>